<keyword evidence="1" id="KW-0812">Transmembrane</keyword>
<sequence length="212" mass="22217">MPLSASIKRDFTLMAILLVPVAIAVNVVGGQLAKSLQLWVFLDSIGTFIVAMLAGPWIGLVTGALSVLILALADPTMAPWAILAGAMGFLVGMLARRGMFTSVPRAAVSALIVTVLSVAVSVLISYFLYGGFTTSGVSILTGAINDYSDLPLFAAVVASHVPAELIDKFLSVGIAYVVVRSLSNRALLRFPQGEVFLAARKKATRRPTATPA</sequence>
<evidence type="ECO:0000313" key="3">
    <source>
        <dbReference type="Proteomes" id="UP001595955"/>
    </source>
</evidence>
<protein>
    <recommendedName>
        <fullName evidence="4">ECF transporter S component</fullName>
    </recommendedName>
</protein>
<keyword evidence="1" id="KW-0472">Membrane</keyword>
<dbReference type="Gene3D" id="1.10.1760.20">
    <property type="match status" value="1"/>
</dbReference>
<accession>A0ABV9D9V5</accession>
<keyword evidence="1" id="KW-1133">Transmembrane helix</keyword>
<dbReference type="Proteomes" id="UP001595955">
    <property type="component" value="Unassembled WGS sequence"/>
</dbReference>
<feature type="transmembrane region" description="Helical" evidence="1">
    <location>
        <begin position="45"/>
        <end position="71"/>
    </location>
</feature>
<dbReference type="EMBL" id="JBHSGF010000006">
    <property type="protein sequence ID" value="MFC4555527.1"/>
    <property type="molecule type" value="Genomic_DNA"/>
</dbReference>
<gene>
    <name evidence="2" type="ORF">ACFO3F_09735</name>
</gene>
<evidence type="ECO:0008006" key="4">
    <source>
        <dbReference type="Google" id="ProtNLM"/>
    </source>
</evidence>
<organism evidence="2 3">
    <name type="scientific">Georgenia faecalis</name>
    <dbReference type="NCBI Taxonomy" id="2483799"/>
    <lineage>
        <taxon>Bacteria</taxon>
        <taxon>Bacillati</taxon>
        <taxon>Actinomycetota</taxon>
        <taxon>Actinomycetes</taxon>
        <taxon>Micrococcales</taxon>
        <taxon>Bogoriellaceae</taxon>
        <taxon>Georgenia</taxon>
    </lineage>
</organism>
<feature type="transmembrane region" description="Helical" evidence="1">
    <location>
        <begin position="107"/>
        <end position="132"/>
    </location>
</feature>
<evidence type="ECO:0000256" key="1">
    <source>
        <dbReference type="SAM" id="Phobius"/>
    </source>
</evidence>
<keyword evidence="3" id="KW-1185">Reference proteome</keyword>
<proteinExistence type="predicted"/>
<feature type="transmembrane region" description="Helical" evidence="1">
    <location>
        <begin position="77"/>
        <end position="95"/>
    </location>
</feature>
<comment type="caution">
    <text evidence="2">The sequence shown here is derived from an EMBL/GenBank/DDBJ whole genome shotgun (WGS) entry which is preliminary data.</text>
</comment>
<evidence type="ECO:0000313" key="2">
    <source>
        <dbReference type="EMBL" id="MFC4555527.1"/>
    </source>
</evidence>
<dbReference type="RefSeq" id="WP_164471349.1">
    <property type="nucleotide sequence ID" value="NZ_CP033325.1"/>
</dbReference>
<feature type="transmembrane region" description="Helical" evidence="1">
    <location>
        <begin position="12"/>
        <end position="33"/>
    </location>
</feature>
<reference evidence="3" key="1">
    <citation type="journal article" date="2019" name="Int. J. Syst. Evol. Microbiol.">
        <title>The Global Catalogue of Microorganisms (GCM) 10K type strain sequencing project: providing services to taxonomists for standard genome sequencing and annotation.</title>
        <authorList>
            <consortium name="The Broad Institute Genomics Platform"/>
            <consortium name="The Broad Institute Genome Sequencing Center for Infectious Disease"/>
            <person name="Wu L."/>
            <person name="Ma J."/>
        </authorList>
    </citation>
    <scope>NUCLEOTIDE SEQUENCE [LARGE SCALE GENOMIC DNA]</scope>
    <source>
        <strain evidence="3">JCM 3369</strain>
    </source>
</reference>
<name>A0ABV9D9V5_9MICO</name>